<accession>A0A6J4T0F3</accession>
<protein>
    <submittedName>
        <fullName evidence="2">Uncharacterized protein</fullName>
    </submittedName>
</protein>
<feature type="non-terminal residue" evidence="2">
    <location>
        <position position="49"/>
    </location>
</feature>
<sequence length="49" mass="5569">GLPLDQGALGASAAARNGRDRLHPARARRHRGARDVHRHEQRRRRPDDL</sequence>
<gene>
    <name evidence="2" type="ORF">AVDCRST_MAG85-2275</name>
</gene>
<feature type="compositionally biased region" description="Basic residues" evidence="1">
    <location>
        <begin position="39"/>
        <end position="49"/>
    </location>
</feature>
<feature type="non-terminal residue" evidence="2">
    <location>
        <position position="1"/>
    </location>
</feature>
<evidence type="ECO:0000313" key="2">
    <source>
        <dbReference type="EMBL" id="CAA9509867.1"/>
    </source>
</evidence>
<dbReference type="EMBL" id="CADCVT010000250">
    <property type="protein sequence ID" value="CAA9509867.1"/>
    <property type="molecule type" value="Genomic_DNA"/>
</dbReference>
<proteinExistence type="predicted"/>
<feature type="region of interest" description="Disordered" evidence="1">
    <location>
        <begin position="1"/>
        <end position="49"/>
    </location>
</feature>
<reference evidence="2" key="1">
    <citation type="submission" date="2020-02" db="EMBL/GenBank/DDBJ databases">
        <authorList>
            <person name="Meier V. D."/>
        </authorList>
    </citation>
    <scope>NUCLEOTIDE SEQUENCE</scope>
    <source>
        <strain evidence="2">AVDCRST_MAG85</strain>
    </source>
</reference>
<dbReference type="AlphaFoldDB" id="A0A6J4T0F3"/>
<organism evidence="2">
    <name type="scientific">uncultured Solirubrobacteraceae bacterium</name>
    <dbReference type="NCBI Taxonomy" id="1162706"/>
    <lineage>
        <taxon>Bacteria</taxon>
        <taxon>Bacillati</taxon>
        <taxon>Actinomycetota</taxon>
        <taxon>Thermoleophilia</taxon>
        <taxon>Solirubrobacterales</taxon>
        <taxon>Solirubrobacteraceae</taxon>
        <taxon>environmental samples</taxon>
    </lineage>
</organism>
<evidence type="ECO:0000256" key="1">
    <source>
        <dbReference type="SAM" id="MobiDB-lite"/>
    </source>
</evidence>
<name>A0A6J4T0F3_9ACTN</name>